<evidence type="ECO:0000256" key="2">
    <source>
        <dbReference type="SAM" id="Phobius"/>
    </source>
</evidence>
<keyword evidence="2" id="KW-1133">Transmembrane helix</keyword>
<reference evidence="3" key="1">
    <citation type="submission" date="2015-04" db="UniProtKB">
        <authorList>
            <consortium name="EnsemblPlants"/>
        </authorList>
    </citation>
    <scope>IDENTIFICATION</scope>
</reference>
<keyword evidence="2" id="KW-0812">Transmembrane</keyword>
<dbReference type="Gramene" id="OPUNC01G21200.1">
    <property type="protein sequence ID" value="OPUNC01G21200.1"/>
    <property type="gene ID" value="OPUNC01G21200"/>
</dbReference>
<dbReference type="STRING" id="4537.A0A0E0JKK4"/>
<protein>
    <submittedName>
        <fullName evidence="3">Uncharacterized protein</fullName>
    </submittedName>
</protein>
<reference evidence="3" key="2">
    <citation type="submission" date="2018-05" db="EMBL/GenBank/DDBJ databases">
        <title>OpunRS2 (Oryza punctata Reference Sequence Version 2).</title>
        <authorList>
            <person name="Zhang J."/>
            <person name="Kudrna D."/>
            <person name="Lee S."/>
            <person name="Talag J."/>
            <person name="Welchert J."/>
            <person name="Wing R.A."/>
        </authorList>
    </citation>
    <scope>NUCLEOTIDE SEQUENCE [LARGE SCALE GENOMIC DNA]</scope>
</reference>
<keyword evidence="4" id="KW-1185">Reference proteome</keyword>
<dbReference type="HOGENOM" id="CLU_1910047_0_0_1"/>
<keyword evidence="2" id="KW-0472">Membrane</keyword>
<dbReference type="eggNOG" id="ENOG502S8SB">
    <property type="taxonomic scope" value="Eukaryota"/>
</dbReference>
<evidence type="ECO:0000256" key="1">
    <source>
        <dbReference type="SAM" id="Coils"/>
    </source>
</evidence>
<proteinExistence type="predicted"/>
<evidence type="ECO:0000313" key="3">
    <source>
        <dbReference type="EnsemblPlants" id="OPUNC01G21200.1"/>
    </source>
</evidence>
<evidence type="ECO:0000313" key="4">
    <source>
        <dbReference type="Proteomes" id="UP000026962"/>
    </source>
</evidence>
<feature type="coiled-coil region" evidence="1">
    <location>
        <begin position="95"/>
        <end position="122"/>
    </location>
</feature>
<name>A0A0E0JKK4_ORYPU</name>
<keyword evidence="1" id="KW-0175">Coiled coil</keyword>
<feature type="transmembrane region" description="Helical" evidence="2">
    <location>
        <begin position="65"/>
        <end position="84"/>
    </location>
</feature>
<dbReference type="PANTHER" id="PTHR34970:SF2">
    <property type="entry name" value="ABC TRANSPORTER A FAMILY PROTEIN"/>
    <property type="match status" value="1"/>
</dbReference>
<dbReference type="EnsemblPlants" id="OPUNC01G21200.1">
    <property type="protein sequence ID" value="OPUNC01G21200.1"/>
    <property type="gene ID" value="OPUNC01G21200"/>
</dbReference>
<dbReference type="PANTHER" id="PTHR34970">
    <property type="entry name" value="ABC TRANSPORTER A FAMILY PROTEIN"/>
    <property type="match status" value="1"/>
</dbReference>
<organism evidence="3">
    <name type="scientific">Oryza punctata</name>
    <name type="common">Red rice</name>
    <dbReference type="NCBI Taxonomy" id="4537"/>
    <lineage>
        <taxon>Eukaryota</taxon>
        <taxon>Viridiplantae</taxon>
        <taxon>Streptophyta</taxon>
        <taxon>Embryophyta</taxon>
        <taxon>Tracheophyta</taxon>
        <taxon>Spermatophyta</taxon>
        <taxon>Magnoliopsida</taxon>
        <taxon>Liliopsida</taxon>
        <taxon>Poales</taxon>
        <taxon>Poaceae</taxon>
        <taxon>BOP clade</taxon>
        <taxon>Oryzoideae</taxon>
        <taxon>Oryzeae</taxon>
        <taxon>Oryzinae</taxon>
        <taxon>Oryza</taxon>
    </lineage>
</organism>
<sequence length="133" mass="15357">MSESAQAGPDFLRPMWVFCLKPRPIKRRRRRRRISSIRRRLRVVSVSGEQRRRGEGMGYLWRVRLSSFLAGTATASAAGFFFIYKDHLLARAAIARQVEDIKETSEKHYESLNQRISALESRNELGDTKDASD</sequence>
<accession>A0A0E0JKK4</accession>
<dbReference type="AlphaFoldDB" id="A0A0E0JKK4"/>
<dbReference type="Proteomes" id="UP000026962">
    <property type="component" value="Chromosome 1"/>
</dbReference>